<evidence type="ECO:0000313" key="2">
    <source>
        <dbReference type="Proteomes" id="UP000256562"/>
    </source>
</evidence>
<comment type="caution">
    <text evidence="1">The sequence shown here is derived from an EMBL/GenBank/DDBJ whole genome shotgun (WGS) entry which is preliminary data.</text>
</comment>
<protein>
    <submittedName>
        <fullName evidence="1">Uncharacterized protein</fullName>
    </submittedName>
</protein>
<name>A0A3E0IRU2_9STAP</name>
<proteinExistence type="predicted"/>
<organism evidence="1 2">
    <name type="scientific">Staphylococcus felis</name>
    <dbReference type="NCBI Taxonomy" id="46127"/>
    <lineage>
        <taxon>Bacteria</taxon>
        <taxon>Bacillati</taxon>
        <taxon>Bacillota</taxon>
        <taxon>Bacilli</taxon>
        <taxon>Bacillales</taxon>
        <taxon>Staphylococcaceae</taxon>
        <taxon>Staphylococcus</taxon>
    </lineage>
</organism>
<dbReference type="OrthoDB" id="396512at2"/>
<evidence type="ECO:0000313" key="1">
    <source>
        <dbReference type="EMBL" id="REH99299.1"/>
    </source>
</evidence>
<dbReference type="Proteomes" id="UP000256562">
    <property type="component" value="Unassembled WGS sequence"/>
</dbReference>
<dbReference type="AlphaFoldDB" id="A0A3E0IRU2"/>
<reference evidence="1 2" key="1">
    <citation type="journal article" date="2018" name="Vet. Microbiol.">
        <title>Characterisation of Staphylococcus felis isolated from cats using whole genome sequencing.</title>
        <authorList>
            <person name="Worthing K."/>
            <person name="Pang S."/>
            <person name="Trott D.J."/>
            <person name="Abraham S."/>
            <person name="Coombs G.W."/>
            <person name="Jordan D."/>
            <person name="McIntyre L."/>
            <person name="Davies M.R."/>
            <person name="Norris J."/>
        </authorList>
    </citation>
    <scope>NUCLEOTIDE SEQUENCE [LARGE SCALE GENOMIC DNA]</scope>
    <source>
        <strain evidence="1 2">F9</strain>
    </source>
</reference>
<accession>A0A3E0IRU2</accession>
<dbReference type="EMBL" id="QKXQ01000108">
    <property type="protein sequence ID" value="REH99299.1"/>
    <property type="molecule type" value="Genomic_DNA"/>
</dbReference>
<sequence length="650" mass="76206">MQEPFKKKEHTFVNELFNQTSSFYPQDLHKGIAYLGFMQSLDLRYIEKLINYYDQVILIFKNIEDMSEFMNNELSVYQSVAIYFDNGSFDQMFRFVIKQIKYTHCVIKLYIDQEQTVLDLDKRYLKSSIVYHYNALTIYPSYIIQTMNLNYTINQFIRVYINEMCNHSVGLSHASIGMKSNDQNFAIDSFNGIIDAVETINAVYTETLTVNPIIETKVEVNSLIYGIKSYINKVNKKEKQKVKSYIMKQCHYFNYSLLNKDDAETLVIAYCFPPFIDTSGNVMAKRIRDRDEVVDIISNNMSKIRKTDLKLNSLSEHLVDKHYLLDAKQAFSSWESISGFTEKGLEVLKIQNKNYENLYSRAMFPQSHFLAFEIKILNPNMYWRSEFSDPLHSTVTSDIRYAPITDEQYIQKIKHQLKPDLSHLVDDNVFNVCELLALSHADELIFTNENQLEYMIERFDDQLKQSIRNRAIISRHPIPHKADYNKVISNYHVSPDYINLGYFGNFYATRGFNEIELVCKYLEAAGEKGFRIHCFTNINGNVKRMYQASDFQEYIVLHPLVGYFEFLNITTMLDALLLFDAHTIDIKPINPYIPSKLSDYKGSGKLVWAFTEENSVMDRESDILHTHMTDYEDYKVNFEKIKKSVSRFSH</sequence>
<gene>
    <name evidence="1" type="ORF">DOS83_02550</name>
</gene>